<dbReference type="EC" id="2.7.7.76" evidence="2"/>
<dbReference type="AlphaFoldDB" id="A0A6J4Q821"/>
<dbReference type="PANTHER" id="PTHR43777:SF1">
    <property type="entry name" value="MOLYBDENUM COFACTOR CYTIDYLYLTRANSFERASE"/>
    <property type="match status" value="1"/>
</dbReference>
<dbReference type="Pfam" id="PF12804">
    <property type="entry name" value="NTP_transf_3"/>
    <property type="match status" value="1"/>
</dbReference>
<evidence type="ECO:0000313" key="2">
    <source>
        <dbReference type="EMBL" id="CAA9437421.1"/>
    </source>
</evidence>
<keyword evidence="2" id="KW-0548">Nucleotidyltransferase</keyword>
<keyword evidence="2" id="KW-0808">Transferase</keyword>
<dbReference type="GO" id="GO:0061602">
    <property type="term" value="F:molybdenum cofactor cytidylyltransferase activity"/>
    <property type="evidence" value="ECO:0007669"/>
    <property type="project" value="UniProtKB-EC"/>
</dbReference>
<feature type="domain" description="MobA-like NTP transferase" evidence="1">
    <location>
        <begin position="6"/>
        <end position="166"/>
    </location>
</feature>
<dbReference type="PANTHER" id="PTHR43777">
    <property type="entry name" value="MOLYBDENUM COFACTOR CYTIDYLYLTRANSFERASE"/>
    <property type="match status" value="1"/>
</dbReference>
<name>A0A6J4Q821_9ACTN</name>
<dbReference type="EMBL" id="CADCVE010000005">
    <property type="protein sequence ID" value="CAA9437421.1"/>
    <property type="molecule type" value="Genomic_DNA"/>
</dbReference>
<organism evidence="2">
    <name type="scientific">uncultured Rubrobacteraceae bacterium</name>
    <dbReference type="NCBI Taxonomy" id="349277"/>
    <lineage>
        <taxon>Bacteria</taxon>
        <taxon>Bacillati</taxon>
        <taxon>Actinomycetota</taxon>
        <taxon>Rubrobacteria</taxon>
        <taxon>Rubrobacterales</taxon>
        <taxon>Rubrobacteraceae</taxon>
        <taxon>environmental samples</taxon>
    </lineage>
</organism>
<gene>
    <name evidence="2" type="ORF">AVDCRST_MAG28-68</name>
</gene>
<dbReference type="SUPFAM" id="SSF53448">
    <property type="entry name" value="Nucleotide-diphospho-sugar transferases"/>
    <property type="match status" value="1"/>
</dbReference>
<sequence length="210" mass="22606">MSGISAIVLAAGAGSRFGGGKLLADFEGRTLIEATLSKLREAPVDEIIVVVGAEGERLRSISIAYETRIVENPDWAEGMSTSVRAGLLACAPDTRAAVVSLADQPLVGAEAVERLVGAFEDGAEVAVATYGGEPRNPVLFGRRVWPLLLRELSGDRGARVFLKRHRESVTEVPCDDVADPADVDTVEDLRRLEERSEARRGGKIGQRRNW</sequence>
<protein>
    <submittedName>
        <fullName evidence="2">Molybdenum cofactor cytidylyltransferase</fullName>
        <ecNumber evidence="2">2.7.7.76</ecNumber>
    </submittedName>
</protein>
<proteinExistence type="predicted"/>
<dbReference type="CDD" id="cd04182">
    <property type="entry name" value="GT_2_like_f"/>
    <property type="match status" value="1"/>
</dbReference>
<dbReference type="InterPro" id="IPR025877">
    <property type="entry name" value="MobA-like_NTP_Trfase"/>
</dbReference>
<dbReference type="Gene3D" id="3.90.550.10">
    <property type="entry name" value="Spore Coat Polysaccharide Biosynthesis Protein SpsA, Chain A"/>
    <property type="match status" value="1"/>
</dbReference>
<dbReference type="InterPro" id="IPR029044">
    <property type="entry name" value="Nucleotide-diphossugar_trans"/>
</dbReference>
<accession>A0A6J4Q821</accession>
<reference evidence="2" key="1">
    <citation type="submission" date="2020-02" db="EMBL/GenBank/DDBJ databases">
        <authorList>
            <person name="Meier V. D."/>
        </authorList>
    </citation>
    <scope>NUCLEOTIDE SEQUENCE</scope>
    <source>
        <strain evidence="2">AVDCRST_MAG28</strain>
    </source>
</reference>
<evidence type="ECO:0000259" key="1">
    <source>
        <dbReference type="Pfam" id="PF12804"/>
    </source>
</evidence>